<organism evidence="4 5">
    <name type="scientific">Aphis gossypii</name>
    <name type="common">Cotton aphid</name>
    <dbReference type="NCBI Taxonomy" id="80765"/>
    <lineage>
        <taxon>Eukaryota</taxon>
        <taxon>Metazoa</taxon>
        <taxon>Ecdysozoa</taxon>
        <taxon>Arthropoda</taxon>
        <taxon>Hexapoda</taxon>
        <taxon>Insecta</taxon>
        <taxon>Pterygota</taxon>
        <taxon>Neoptera</taxon>
        <taxon>Paraneoptera</taxon>
        <taxon>Hemiptera</taxon>
        <taxon>Sternorrhyncha</taxon>
        <taxon>Aphidomorpha</taxon>
        <taxon>Aphidoidea</taxon>
        <taxon>Aphididae</taxon>
        <taxon>Aphidini</taxon>
        <taxon>Aphis</taxon>
        <taxon>Aphis</taxon>
    </lineage>
</organism>
<reference evidence="4" key="2">
    <citation type="submission" date="2022-10" db="EMBL/GenBank/DDBJ databases">
        <authorList>
            <consortium name="ENA_rothamsted_submissions"/>
            <consortium name="culmorum"/>
            <person name="King R."/>
        </authorList>
    </citation>
    <scope>NUCLEOTIDE SEQUENCE</scope>
</reference>
<dbReference type="InterPro" id="IPR036179">
    <property type="entry name" value="Ig-like_dom_sf"/>
</dbReference>
<reference evidence="4" key="1">
    <citation type="submission" date="2022-02" db="EMBL/GenBank/DDBJ databases">
        <authorList>
            <person name="King R."/>
        </authorList>
    </citation>
    <scope>NUCLEOTIDE SEQUENCE</scope>
</reference>
<keyword evidence="2" id="KW-0472">Membrane</keyword>
<feature type="transmembrane region" description="Helical" evidence="2">
    <location>
        <begin position="1057"/>
        <end position="1082"/>
    </location>
</feature>
<dbReference type="PANTHER" id="PTHR23278:SF19">
    <property type="entry name" value="OBSCURIN"/>
    <property type="match status" value="1"/>
</dbReference>
<feature type="domain" description="Ig-like" evidence="3">
    <location>
        <begin position="521"/>
        <end position="638"/>
    </location>
</feature>
<evidence type="ECO:0000256" key="1">
    <source>
        <dbReference type="SAM" id="MobiDB-lite"/>
    </source>
</evidence>
<protein>
    <recommendedName>
        <fullName evidence="3">Ig-like domain-containing protein</fullName>
    </recommendedName>
</protein>
<dbReference type="Proteomes" id="UP001154329">
    <property type="component" value="Chromosome 3"/>
</dbReference>
<dbReference type="CDD" id="cd00096">
    <property type="entry name" value="Ig"/>
    <property type="match status" value="1"/>
</dbReference>
<dbReference type="InterPro" id="IPR003598">
    <property type="entry name" value="Ig_sub2"/>
</dbReference>
<accession>A0A9P0J9Z6</accession>
<evidence type="ECO:0000259" key="3">
    <source>
        <dbReference type="PROSITE" id="PS50835"/>
    </source>
</evidence>
<feature type="compositionally biased region" description="Low complexity" evidence="1">
    <location>
        <begin position="1178"/>
        <end position="1197"/>
    </location>
</feature>
<keyword evidence="2" id="KW-1133">Transmembrane helix</keyword>
<name>A0A9P0J9Z6_APHGO</name>
<feature type="domain" description="Ig-like" evidence="3">
    <location>
        <begin position="190"/>
        <end position="315"/>
    </location>
</feature>
<dbReference type="EMBL" id="OU899036">
    <property type="protein sequence ID" value="CAH1730955.1"/>
    <property type="molecule type" value="Genomic_DNA"/>
</dbReference>
<dbReference type="SUPFAM" id="SSF48726">
    <property type="entry name" value="Immunoglobulin"/>
    <property type="match status" value="3"/>
</dbReference>
<dbReference type="Pfam" id="PF13927">
    <property type="entry name" value="Ig_3"/>
    <property type="match status" value="1"/>
</dbReference>
<evidence type="ECO:0000313" key="4">
    <source>
        <dbReference type="EMBL" id="CAH1730955.1"/>
    </source>
</evidence>
<feature type="region of interest" description="Disordered" evidence="1">
    <location>
        <begin position="1178"/>
        <end position="1207"/>
    </location>
</feature>
<dbReference type="InterPro" id="IPR013783">
    <property type="entry name" value="Ig-like_fold"/>
</dbReference>
<feature type="region of interest" description="Disordered" evidence="1">
    <location>
        <begin position="1298"/>
        <end position="1321"/>
    </location>
</feature>
<keyword evidence="5" id="KW-1185">Reference proteome</keyword>
<dbReference type="PROSITE" id="PS50835">
    <property type="entry name" value="IG_LIKE"/>
    <property type="match status" value="2"/>
</dbReference>
<dbReference type="SMART" id="SM00408">
    <property type="entry name" value="IGc2"/>
    <property type="match status" value="1"/>
</dbReference>
<proteinExistence type="predicted"/>
<feature type="compositionally biased region" description="Low complexity" evidence="1">
    <location>
        <begin position="1146"/>
        <end position="1156"/>
    </location>
</feature>
<dbReference type="InterPro" id="IPR003599">
    <property type="entry name" value="Ig_sub"/>
</dbReference>
<dbReference type="Gene3D" id="2.60.40.10">
    <property type="entry name" value="Immunoglobulins"/>
    <property type="match status" value="4"/>
</dbReference>
<keyword evidence="2" id="KW-0812">Transmembrane</keyword>
<evidence type="ECO:0000313" key="5">
    <source>
        <dbReference type="Proteomes" id="UP001154329"/>
    </source>
</evidence>
<dbReference type="InterPro" id="IPR007110">
    <property type="entry name" value="Ig-like_dom"/>
</dbReference>
<feature type="region of interest" description="Disordered" evidence="1">
    <location>
        <begin position="1129"/>
        <end position="1156"/>
    </location>
</feature>
<evidence type="ECO:0000256" key="2">
    <source>
        <dbReference type="SAM" id="Phobius"/>
    </source>
</evidence>
<dbReference type="PANTHER" id="PTHR23278">
    <property type="entry name" value="SIDESTEP PROTEIN"/>
    <property type="match status" value="1"/>
</dbReference>
<sequence>MSTCQSVLYCFINTVPIDQVAVPVGGKAYLPCDTRNEDLGKSRDSSGFYMVMWFKEQKENNPLDQSYEQAGQSSSSILPSSGEPIFTYDTRQTSTKIPVPPRWWSSPLGFGDRAYFHTISNEQQLQREQDLVDHLTVDRAMATDTGVYRCRIDFLKAPTKNRLVNLTVIVAPERPTIHFEHGNSIGGDRPENYQQKFGNVIVVDEASPTVTLVCRVVGGWPRPRLTWYHENTVLQSAYQLVNDDDHSRGYRRKPNNSVTSAGVTVNRLVLTNLTRWHPIMSQRQQTLGTTRLTCQASNSILHPVSGGVSRPPAIAVNLPPPATTEHTFIRLNLIPTEVQIISIKEYANHLKSNETHKNEKNEVFPSDDTVSPNKYTIRADRLYQAECRSKGSRPLATIEWYLLKNNQRFNISQSTNFTHTLDASSLMVLLGEQRSGTSANSKITISGIVKTQQTPEIVTDKDELVVTTSILSFVLWGPKSAVINENDDNESTLVCHAYNPVIKTVDRHYVETKITLDVQYPPIVELRFGKRMPDTGSIGPGDDVYFECAARANPSTTIRYSWYHNGVRLTQETEKRRTDDGDKRGEKRNNRLAGGVIQYSQLGSLVLQSVKAAAAGKYSCQATNGIDSDSNENNKTISNTVRLYVKHVPVCQHREDIYVVTKKSDPATGPVIRCRAGHGHPPTNEYHWKFYPEQAELETHNRSPLESNEMTLTGRSIRELDSLLTETAVQGSDGGISYTFTTSTPVLKSYLSVVSAAASASSSAVRPNFLHGRLECRAVNAMGIQNKPCVYHITDKTMINQGSRDLQEITDCRSISKKELSNEDSNTTLSYACGTKVEGIVTSANRRTRFCITCSLNTSSIHYHQHRFNNYVLQLFKSTPREPPATVAVAFNVTGVTITDNNNGNSRDSINEQDDGDYYFDPEEDVVDSNIGDYNLDTKNAVQKVVFVIDDSVEPGIYRGRIYNSYGNTISAIIKGMINVAAVPFNDVNDNDNSNYIIDDIGDNSDESTLGYAWRRVTVALVDAFSLVLPPSADGPEPDWDEDRARPPRRRWRATSAALTAVLVAVVAALSCGICGVVALLYRRQHYGGDRRGDRGHVAYGLGCNGACDDGGDGGDGTGKTPIVGRLKAADAAPPATDAVDETRQQHNQQQQQQLQQQRQLQLRQQQIQQRQRQLQQQQQQQQRQRRLQQLPAAASADDGRGGACTPLLHSQTTARRVQLHASGEPDAAGRPLSVAAFPAACGPDDVYDDDRDYDAATAADPTVLCGNATSVDRRDDARGGPDIVMSTAATLHMADTDMSSSNWPQKDQQPQTNFNTTNSNHKWSLNRLQYQKPYTTTIPRTKFTTTLTPTAAAILTNKHTISKIIKPTIDEPISVSSRVILNALHRESSI</sequence>
<gene>
    <name evidence="4" type="ORF">APHIGO_LOCUS7760</name>
</gene>
<dbReference type="SMART" id="SM00409">
    <property type="entry name" value="IG"/>
    <property type="match status" value="2"/>
</dbReference>